<dbReference type="STRING" id="984485.A0A1E4RSV6"/>
<name>A0A1E4RSV6_9ASCO</name>
<accession>A0A1E4RSV6</accession>
<dbReference type="PANTHER" id="PTHR43481:SF9">
    <property type="entry name" value="2-DEOXYGLUCOSE-6-PHOSPHATE PHOSPHATASE 1-RELATED"/>
    <property type="match status" value="1"/>
</dbReference>
<dbReference type="SFLD" id="SFLDS00003">
    <property type="entry name" value="Haloacid_Dehalogenase"/>
    <property type="match status" value="1"/>
</dbReference>
<dbReference type="Gene3D" id="1.10.150.240">
    <property type="entry name" value="Putative phosphatase, domain 2"/>
    <property type="match status" value="1"/>
</dbReference>
<protein>
    <submittedName>
        <fullName evidence="1">HAD-like protein</fullName>
    </submittedName>
</protein>
<keyword evidence="2" id="KW-1185">Reference proteome</keyword>
<dbReference type="SUPFAM" id="SSF56784">
    <property type="entry name" value="HAD-like"/>
    <property type="match status" value="1"/>
</dbReference>
<dbReference type="InterPro" id="IPR051806">
    <property type="entry name" value="HAD-like_SPP"/>
</dbReference>
<dbReference type="SFLD" id="SFLDG01129">
    <property type="entry name" value="C1.5:_HAD__Beta-PGM__Phosphata"/>
    <property type="match status" value="1"/>
</dbReference>
<reference evidence="2" key="1">
    <citation type="submission" date="2016-05" db="EMBL/GenBank/DDBJ databases">
        <title>Comparative genomics of biotechnologically important yeasts.</title>
        <authorList>
            <consortium name="DOE Joint Genome Institute"/>
            <person name="Riley R."/>
            <person name="Haridas S."/>
            <person name="Wolfe K.H."/>
            <person name="Lopes M.R."/>
            <person name="Hittinger C.T."/>
            <person name="Goker M."/>
            <person name="Salamov A."/>
            <person name="Wisecaver J."/>
            <person name="Long T.M."/>
            <person name="Aerts A.L."/>
            <person name="Barry K."/>
            <person name="Choi C."/>
            <person name="Clum A."/>
            <person name="Coughlan A.Y."/>
            <person name="Deshpande S."/>
            <person name="Douglass A.P."/>
            <person name="Hanson S.J."/>
            <person name="Klenk H.-P."/>
            <person name="Labutti K."/>
            <person name="Lapidus A."/>
            <person name="Lindquist E."/>
            <person name="Lipzen A."/>
            <person name="Meier-Kolthoff J.P."/>
            <person name="Ohm R.A."/>
            <person name="Otillar R.P."/>
            <person name="Pangilinan J."/>
            <person name="Peng Y."/>
            <person name="Rokas A."/>
            <person name="Rosa C.A."/>
            <person name="Scheuner C."/>
            <person name="Sibirny A.A."/>
            <person name="Slot J.C."/>
            <person name="Stielow J.B."/>
            <person name="Sun H."/>
            <person name="Kurtzman C.P."/>
            <person name="Blackwell M."/>
            <person name="Grigoriev I.V."/>
            <person name="Jeffries T.W."/>
        </authorList>
    </citation>
    <scope>NUCLEOTIDE SEQUENCE [LARGE SCALE GENOMIC DNA]</scope>
    <source>
        <strain evidence="2">NRRL Y-1933</strain>
    </source>
</reference>
<dbReference type="InterPro" id="IPR041492">
    <property type="entry name" value="HAD_2"/>
</dbReference>
<dbReference type="EMBL" id="KV454538">
    <property type="protein sequence ID" value="ODV70340.1"/>
    <property type="molecule type" value="Genomic_DNA"/>
</dbReference>
<sequence>MPGTVTINTDFLLFDLDGTLVNSNEAVEATWHDVIKAHNENQKGLPPLDPVTFLKSSHGSRTSEIFKRYFPYFASSTEDINNFEQGIVTNYGHFAKPVNGSTELLEQINKNHHEQWAIVTSGTFKLAHGWVEKVFPSVTKPTVFITANDVNDGKPNPEGYLKAFHTLVKSKKGTPEEKQAIVFEDAPTGIKAGVNGKFVVVGIATTFSKQVLLDAGATYVIEDLSQVRLINDHKGSIEISLKVL</sequence>
<dbReference type="Pfam" id="PF13419">
    <property type="entry name" value="HAD_2"/>
    <property type="match status" value="1"/>
</dbReference>
<dbReference type="GO" id="GO:0003850">
    <property type="term" value="F:2-deoxyglucose-6-phosphatase activity"/>
    <property type="evidence" value="ECO:0007669"/>
    <property type="project" value="TreeGrafter"/>
</dbReference>
<dbReference type="InterPro" id="IPR023198">
    <property type="entry name" value="PGP-like_dom2"/>
</dbReference>
<dbReference type="RefSeq" id="XP_020079407.1">
    <property type="nucleotide sequence ID" value="XM_020220634.1"/>
</dbReference>
<dbReference type="OrthoDB" id="40579at2759"/>
<dbReference type="InterPro" id="IPR023214">
    <property type="entry name" value="HAD_sf"/>
</dbReference>
<evidence type="ECO:0000313" key="2">
    <source>
        <dbReference type="Proteomes" id="UP000095085"/>
    </source>
</evidence>
<dbReference type="InterPro" id="IPR036412">
    <property type="entry name" value="HAD-like_sf"/>
</dbReference>
<dbReference type="Proteomes" id="UP000095085">
    <property type="component" value="Unassembled WGS sequence"/>
</dbReference>
<dbReference type="Gene3D" id="3.40.50.1000">
    <property type="entry name" value="HAD superfamily/HAD-like"/>
    <property type="match status" value="1"/>
</dbReference>
<evidence type="ECO:0000313" key="1">
    <source>
        <dbReference type="EMBL" id="ODV70340.1"/>
    </source>
</evidence>
<dbReference type="GeneID" id="30995184"/>
<dbReference type="PROSITE" id="PS01228">
    <property type="entry name" value="COF_1"/>
    <property type="match status" value="1"/>
</dbReference>
<organism evidence="1 2">
    <name type="scientific">Hyphopichia burtonii NRRL Y-1933</name>
    <dbReference type="NCBI Taxonomy" id="984485"/>
    <lineage>
        <taxon>Eukaryota</taxon>
        <taxon>Fungi</taxon>
        <taxon>Dikarya</taxon>
        <taxon>Ascomycota</taxon>
        <taxon>Saccharomycotina</taxon>
        <taxon>Pichiomycetes</taxon>
        <taxon>Debaryomycetaceae</taxon>
        <taxon>Hyphopichia</taxon>
    </lineage>
</organism>
<dbReference type="PANTHER" id="PTHR43481">
    <property type="entry name" value="FRUCTOSE-1-PHOSPHATE PHOSPHATASE"/>
    <property type="match status" value="1"/>
</dbReference>
<proteinExistence type="predicted"/>
<gene>
    <name evidence="1" type="ORF">HYPBUDRAFT_151702</name>
</gene>
<dbReference type="AlphaFoldDB" id="A0A1E4RSV6"/>